<dbReference type="PROSITE" id="PS50095">
    <property type="entry name" value="PLAT"/>
    <property type="match status" value="1"/>
</dbReference>
<feature type="compositionally biased region" description="Basic residues" evidence="3">
    <location>
        <begin position="239"/>
        <end position="250"/>
    </location>
</feature>
<dbReference type="SMART" id="SM00308">
    <property type="entry name" value="LH2"/>
    <property type="match status" value="1"/>
</dbReference>
<comment type="caution">
    <text evidence="2">Lacks conserved residue(s) required for the propagation of feature annotation.</text>
</comment>
<dbReference type="GO" id="GO:0046872">
    <property type="term" value="F:metal ion binding"/>
    <property type="evidence" value="ECO:0007669"/>
    <property type="project" value="InterPro"/>
</dbReference>
<comment type="subunit">
    <text evidence="1">Monomer.</text>
</comment>
<dbReference type="CDD" id="cd01751">
    <property type="entry name" value="PLAT_LH2"/>
    <property type="match status" value="1"/>
</dbReference>
<dbReference type="InterPro" id="IPR000907">
    <property type="entry name" value="LipOase"/>
</dbReference>
<dbReference type="InterPro" id="IPR001024">
    <property type="entry name" value="PLAT/LH2_dom"/>
</dbReference>
<dbReference type="AlphaFoldDB" id="A0A484M8B0"/>
<evidence type="ECO:0000313" key="5">
    <source>
        <dbReference type="EMBL" id="VFQ85021.1"/>
    </source>
</evidence>
<feature type="region of interest" description="Disordered" evidence="3">
    <location>
        <begin position="237"/>
        <end position="277"/>
    </location>
</feature>
<feature type="compositionally biased region" description="Polar residues" evidence="3">
    <location>
        <begin position="264"/>
        <end position="277"/>
    </location>
</feature>
<accession>A0A484M8B0</accession>
<organism evidence="5 6">
    <name type="scientific">Cuscuta campestris</name>
    <dbReference type="NCBI Taxonomy" id="132261"/>
    <lineage>
        <taxon>Eukaryota</taxon>
        <taxon>Viridiplantae</taxon>
        <taxon>Streptophyta</taxon>
        <taxon>Embryophyta</taxon>
        <taxon>Tracheophyta</taxon>
        <taxon>Spermatophyta</taxon>
        <taxon>Magnoliopsida</taxon>
        <taxon>eudicotyledons</taxon>
        <taxon>Gunneridae</taxon>
        <taxon>Pentapetalae</taxon>
        <taxon>asterids</taxon>
        <taxon>lamiids</taxon>
        <taxon>Solanales</taxon>
        <taxon>Convolvulaceae</taxon>
        <taxon>Cuscuteae</taxon>
        <taxon>Cuscuta</taxon>
        <taxon>Cuscuta subgen. Grammica</taxon>
        <taxon>Cuscuta sect. Cleistogrammica</taxon>
    </lineage>
</organism>
<evidence type="ECO:0000256" key="3">
    <source>
        <dbReference type="SAM" id="MobiDB-lite"/>
    </source>
</evidence>
<dbReference type="EMBL" id="OOIL02002808">
    <property type="protein sequence ID" value="VFQ85021.1"/>
    <property type="molecule type" value="Genomic_DNA"/>
</dbReference>
<dbReference type="OrthoDB" id="1708684at2759"/>
<evidence type="ECO:0000313" key="6">
    <source>
        <dbReference type="Proteomes" id="UP000595140"/>
    </source>
</evidence>
<evidence type="ECO:0000256" key="2">
    <source>
        <dbReference type="PROSITE-ProRule" id="PRU00152"/>
    </source>
</evidence>
<feature type="compositionally biased region" description="Low complexity" evidence="3">
    <location>
        <begin position="251"/>
        <end position="262"/>
    </location>
</feature>
<keyword evidence="6" id="KW-1185">Reference proteome</keyword>
<dbReference type="GO" id="GO:0034440">
    <property type="term" value="P:lipid oxidation"/>
    <property type="evidence" value="ECO:0007669"/>
    <property type="project" value="InterPro"/>
</dbReference>
<sequence length="281" mass="30944">MFPSAKMTTKKIEGKVVLMRKNVLDLNDLSASIADDFSDFLGHKVSIHLISSTRTPASSPSDPTNGSKEELGTTGYLENWVLNKALLADGKSAFRVSFDWTEDFGVPGAFIIKNNHHNEFYLKTLTLEDVPNHGDVHFVCFSWVYPASKYHYDRVFFSNQFCPSLFSIGRRCPCRASPSKTPGPNRRSSVPVVVASLRPVAIVRLSCGRGSPDVGPVAVSASIAPIEFSDRRQSVAQRIKSKSPSLRRRSPSSSRQLSPDPLVSRQSSSKRIAQSTCNIVL</sequence>
<dbReference type="PANTHER" id="PTHR11771">
    <property type="entry name" value="LIPOXYGENASE"/>
    <property type="match status" value="1"/>
</dbReference>
<proteinExistence type="predicted"/>
<dbReference type="SUPFAM" id="SSF49723">
    <property type="entry name" value="Lipase/lipooxygenase domain (PLAT/LH2 domain)"/>
    <property type="match status" value="1"/>
</dbReference>
<evidence type="ECO:0000259" key="4">
    <source>
        <dbReference type="PROSITE" id="PS50095"/>
    </source>
</evidence>
<evidence type="ECO:0000256" key="1">
    <source>
        <dbReference type="ARBA" id="ARBA00011245"/>
    </source>
</evidence>
<protein>
    <recommendedName>
        <fullName evidence="4">PLAT domain-containing protein</fullName>
    </recommendedName>
</protein>
<dbReference type="GO" id="GO:0016702">
    <property type="term" value="F:oxidoreductase activity, acting on single donors with incorporation of molecular oxygen, incorporation of two atoms of oxygen"/>
    <property type="evidence" value="ECO:0007669"/>
    <property type="project" value="InterPro"/>
</dbReference>
<dbReference type="Gene3D" id="2.60.60.20">
    <property type="entry name" value="PLAT/LH2 domain"/>
    <property type="match status" value="1"/>
</dbReference>
<gene>
    <name evidence="5" type="ORF">CCAM_LOCUS26797</name>
</gene>
<dbReference type="Pfam" id="PF01477">
    <property type="entry name" value="PLAT"/>
    <property type="match status" value="1"/>
</dbReference>
<dbReference type="InterPro" id="IPR042057">
    <property type="entry name" value="Lipoxy_PLAT/LH2"/>
</dbReference>
<dbReference type="Proteomes" id="UP000595140">
    <property type="component" value="Unassembled WGS sequence"/>
</dbReference>
<dbReference type="InterPro" id="IPR036392">
    <property type="entry name" value="PLAT/LH2_dom_sf"/>
</dbReference>
<reference evidence="5 6" key="1">
    <citation type="submission" date="2018-04" db="EMBL/GenBank/DDBJ databases">
        <authorList>
            <person name="Vogel A."/>
        </authorList>
    </citation>
    <scope>NUCLEOTIDE SEQUENCE [LARGE SCALE GENOMIC DNA]</scope>
</reference>
<feature type="domain" description="PLAT" evidence="4">
    <location>
        <begin position="25"/>
        <end position="158"/>
    </location>
</feature>
<name>A0A484M8B0_9ASTE</name>